<dbReference type="Pfam" id="PF16124">
    <property type="entry name" value="RecQ_Zn_bind"/>
    <property type="match status" value="1"/>
</dbReference>
<dbReference type="InterPro" id="IPR002121">
    <property type="entry name" value="HRDC_dom"/>
</dbReference>
<feature type="domain" description="Helicase ATP-binding" evidence="18">
    <location>
        <begin position="25"/>
        <end position="194"/>
    </location>
</feature>
<evidence type="ECO:0000313" key="20">
    <source>
        <dbReference type="EMBL" id="OTP18801.1"/>
    </source>
</evidence>
<evidence type="ECO:0000313" key="21">
    <source>
        <dbReference type="EMBL" id="WYJ88863.1"/>
    </source>
</evidence>
<keyword evidence="10" id="KW-0067">ATP-binding</keyword>
<dbReference type="GO" id="GO:0030894">
    <property type="term" value="C:replisome"/>
    <property type="evidence" value="ECO:0007669"/>
    <property type="project" value="TreeGrafter"/>
</dbReference>
<dbReference type="GO" id="GO:0009378">
    <property type="term" value="F:four-way junction helicase activity"/>
    <property type="evidence" value="ECO:0007669"/>
    <property type="project" value="TreeGrafter"/>
</dbReference>
<dbReference type="SUPFAM" id="SSF52540">
    <property type="entry name" value="P-loop containing nucleoside triphosphate hydrolases"/>
    <property type="match status" value="1"/>
</dbReference>
<dbReference type="GO" id="GO:0009432">
    <property type="term" value="P:SOS response"/>
    <property type="evidence" value="ECO:0007669"/>
    <property type="project" value="UniProtKB-UniRule"/>
</dbReference>
<dbReference type="GO" id="GO:0006260">
    <property type="term" value="P:DNA replication"/>
    <property type="evidence" value="ECO:0007669"/>
    <property type="project" value="InterPro"/>
</dbReference>
<dbReference type="PANTHER" id="PTHR13710">
    <property type="entry name" value="DNA HELICASE RECQ FAMILY MEMBER"/>
    <property type="match status" value="1"/>
</dbReference>
<dbReference type="InterPro" id="IPR036388">
    <property type="entry name" value="WH-like_DNA-bd_sf"/>
</dbReference>
<dbReference type="SUPFAM" id="SSF47819">
    <property type="entry name" value="HRDC-like"/>
    <property type="match status" value="1"/>
</dbReference>
<gene>
    <name evidence="21" type="ORF">A5888_000582</name>
    <name evidence="20" type="ORF">A5888_000615</name>
</gene>
<organism evidence="20">
    <name type="scientific">Candidatus Enterococcus clewellii</name>
    <dbReference type="NCBI Taxonomy" id="1834193"/>
    <lineage>
        <taxon>Bacteria</taxon>
        <taxon>Bacillati</taxon>
        <taxon>Bacillota</taxon>
        <taxon>Bacilli</taxon>
        <taxon>Lactobacillales</taxon>
        <taxon>Enterococcaceae</taxon>
        <taxon>Enterococcus</taxon>
    </lineage>
</organism>
<dbReference type="SUPFAM" id="SSF46785">
    <property type="entry name" value="Winged helix' DNA-binding domain"/>
    <property type="match status" value="1"/>
</dbReference>
<dbReference type="PANTHER" id="PTHR13710:SF105">
    <property type="entry name" value="ATP-DEPENDENT DNA HELICASE Q1"/>
    <property type="match status" value="1"/>
</dbReference>
<evidence type="ECO:0000256" key="7">
    <source>
        <dbReference type="ARBA" id="ARBA00022801"/>
    </source>
</evidence>
<feature type="domain" description="HRDC" evidence="17">
    <location>
        <begin position="511"/>
        <end position="590"/>
    </location>
</feature>
<comment type="cofactor">
    <cofactor evidence="1">
        <name>Mg(2+)</name>
        <dbReference type="ChEBI" id="CHEBI:18420"/>
    </cofactor>
</comment>
<reference evidence="20" key="1">
    <citation type="submission" date="2017-05" db="EMBL/GenBank/DDBJ databases">
        <title>The Genome Sequence of Enterococcus sp. 9E7_DIV0242.</title>
        <authorList>
            <consortium name="The Broad Institute Genomics Platform"/>
            <consortium name="The Broad Institute Genomic Center for Infectious Diseases"/>
            <person name="Earl A."/>
            <person name="Manson A."/>
            <person name="Schwartman J."/>
            <person name="Gilmore M."/>
            <person name="Abouelleil A."/>
            <person name="Cao P."/>
            <person name="Chapman S."/>
            <person name="Cusick C."/>
            <person name="Shea T."/>
            <person name="Young S."/>
            <person name="Neafsey D."/>
            <person name="Nusbaum C."/>
            <person name="Birren B."/>
        </authorList>
    </citation>
    <scope>NUCLEOTIDE SEQUENCE [LARGE SCALE GENOMIC DNA]</scope>
    <source>
        <strain evidence="20">9E7_DIV0242</strain>
    </source>
</reference>
<dbReference type="Pfam" id="PF00271">
    <property type="entry name" value="Helicase_C"/>
    <property type="match status" value="1"/>
</dbReference>
<dbReference type="InterPro" id="IPR006293">
    <property type="entry name" value="DNA_helicase_ATP-dep_RecQ_bac"/>
</dbReference>
<dbReference type="SMART" id="SM00956">
    <property type="entry name" value="RQC"/>
    <property type="match status" value="1"/>
</dbReference>
<keyword evidence="5" id="KW-0547">Nucleotide-binding</keyword>
<dbReference type="Gene3D" id="3.40.50.300">
    <property type="entry name" value="P-loop containing nucleotide triphosphate hydrolases"/>
    <property type="match status" value="2"/>
</dbReference>
<dbReference type="InterPro" id="IPR032284">
    <property type="entry name" value="RecQ_Zn-bd"/>
</dbReference>
<evidence type="ECO:0000256" key="13">
    <source>
        <dbReference type="ARBA" id="ARBA00023204"/>
    </source>
</evidence>
<evidence type="ECO:0000256" key="8">
    <source>
        <dbReference type="ARBA" id="ARBA00022806"/>
    </source>
</evidence>
<proteinExistence type="inferred from homology"/>
<comment type="catalytic activity">
    <reaction evidence="15">
        <text>Couples ATP hydrolysis with the unwinding of duplex DNA by translocating in the 3'-5' direction.</text>
        <dbReference type="EC" id="5.6.2.4"/>
    </reaction>
</comment>
<keyword evidence="13" id="KW-0234">DNA repair</keyword>
<evidence type="ECO:0000256" key="11">
    <source>
        <dbReference type="ARBA" id="ARBA00023125"/>
    </source>
</evidence>
<reference evidence="21" key="3">
    <citation type="submission" date="2024-03" db="EMBL/GenBank/DDBJ databases">
        <title>The Genome Sequence of Enterococcus sp. DIV0242b.</title>
        <authorList>
            <consortium name="The Broad Institute Genomics Platform"/>
            <consortium name="The Broad Institute Microbial Omics Core"/>
            <consortium name="The Broad Institute Genomic Center for Infectious Diseases"/>
            <person name="Earl A."/>
            <person name="Manson A."/>
            <person name="Gilmore M."/>
            <person name="Schwartman J."/>
            <person name="Shea T."/>
            <person name="Abouelleil A."/>
            <person name="Cao P."/>
            <person name="Chapman S."/>
            <person name="Cusick C."/>
            <person name="Young S."/>
            <person name="Neafsey D."/>
            <person name="Nusbaum C."/>
            <person name="Birren B."/>
        </authorList>
    </citation>
    <scope>NUCLEOTIDE SEQUENCE</scope>
    <source>
        <strain evidence="21">9E7_DIV0242</strain>
    </source>
</reference>
<keyword evidence="11" id="KW-0238">DNA-binding</keyword>
<keyword evidence="6" id="KW-0227">DNA damage</keyword>
<dbReference type="PROSITE" id="PS51194">
    <property type="entry name" value="HELICASE_CTER"/>
    <property type="match status" value="1"/>
</dbReference>
<dbReference type="InterPro" id="IPR010997">
    <property type="entry name" value="HRDC-like_sf"/>
</dbReference>
<accession>A0A242KCB0</accession>
<dbReference type="InterPro" id="IPR014001">
    <property type="entry name" value="Helicase_ATP-bd"/>
</dbReference>
<evidence type="ECO:0000256" key="2">
    <source>
        <dbReference type="ARBA" id="ARBA00001947"/>
    </source>
</evidence>
<dbReference type="FunFam" id="3.40.50.300:FF:000296">
    <property type="entry name" value="ATP-dependent DNA helicase RecQ"/>
    <property type="match status" value="1"/>
</dbReference>
<keyword evidence="22" id="KW-1185">Reference proteome</keyword>
<keyword evidence="14" id="KW-0413">Isomerase</keyword>
<evidence type="ECO:0000256" key="16">
    <source>
        <dbReference type="NCBIfam" id="TIGR01389"/>
    </source>
</evidence>
<dbReference type="EMBL" id="CP147247">
    <property type="protein sequence ID" value="WYJ88863.1"/>
    <property type="molecule type" value="Genomic_DNA"/>
</dbReference>
<dbReference type="InterPro" id="IPR004589">
    <property type="entry name" value="DNA_helicase_ATP-dep_RecQ"/>
</dbReference>
<dbReference type="SMART" id="SM00341">
    <property type="entry name" value="HRDC"/>
    <property type="match status" value="1"/>
</dbReference>
<reference evidence="21" key="2">
    <citation type="submission" date="2017-05" db="EMBL/GenBank/DDBJ databases">
        <authorList>
            <consortium name="The Broad Institute Genomics Platform"/>
            <consortium name="The Broad Institute Genomic Center for Infectious Diseases"/>
            <person name="Earl A."/>
            <person name="Manson A."/>
            <person name="Schwartman J."/>
            <person name="Gilmore M."/>
            <person name="Abouelleil A."/>
            <person name="Cao P."/>
            <person name="Chapman S."/>
            <person name="Cusick C."/>
            <person name="Shea T."/>
            <person name="Young S."/>
            <person name="Neafsey D."/>
            <person name="Nusbaum C."/>
            <person name="Birren B."/>
        </authorList>
    </citation>
    <scope>NUCLEOTIDE SEQUENCE</scope>
    <source>
        <strain evidence="21">9E7_DIV0242</strain>
    </source>
</reference>
<dbReference type="AlphaFoldDB" id="A0A242KCB0"/>
<dbReference type="GO" id="GO:0006281">
    <property type="term" value="P:DNA repair"/>
    <property type="evidence" value="ECO:0007669"/>
    <property type="project" value="UniProtKB-KW"/>
</dbReference>
<evidence type="ECO:0000256" key="1">
    <source>
        <dbReference type="ARBA" id="ARBA00001946"/>
    </source>
</evidence>
<dbReference type="GO" id="GO:0043138">
    <property type="term" value="F:3'-5' DNA helicase activity"/>
    <property type="evidence" value="ECO:0007669"/>
    <property type="project" value="UniProtKB-EC"/>
</dbReference>
<name>A0A242KCB0_9ENTE</name>
<comment type="cofactor">
    <cofactor evidence="2">
        <name>Zn(2+)</name>
        <dbReference type="ChEBI" id="CHEBI:29105"/>
    </cofactor>
</comment>
<dbReference type="SMART" id="SM00487">
    <property type="entry name" value="DEXDc"/>
    <property type="match status" value="1"/>
</dbReference>
<dbReference type="Pfam" id="PF09382">
    <property type="entry name" value="RQC"/>
    <property type="match status" value="1"/>
</dbReference>
<dbReference type="RefSeq" id="WP_086347746.1">
    <property type="nucleotide sequence ID" value="NZ_CP147247.1"/>
</dbReference>
<evidence type="ECO:0000256" key="3">
    <source>
        <dbReference type="ARBA" id="ARBA00005446"/>
    </source>
</evidence>
<feature type="domain" description="Helicase C-terminal" evidence="19">
    <location>
        <begin position="218"/>
        <end position="365"/>
    </location>
</feature>
<dbReference type="InterPro" id="IPR044876">
    <property type="entry name" value="HRDC_dom_sf"/>
</dbReference>
<dbReference type="PROSITE" id="PS51192">
    <property type="entry name" value="HELICASE_ATP_BIND_1"/>
    <property type="match status" value="1"/>
</dbReference>
<dbReference type="NCBIfam" id="TIGR00614">
    <property type="entry name" value="recQ_fam"/>
    <property type="match status" value="1"/>
</dbReference>
<dbReference type="Pfam" id="PF00270">
    <property type="entry name" value="DEAD"/>
    <property type="match status" value="1"/>
</dbReference>
<evidence type="ECO:0000313" key="22">
    <source>
        <dbReference type="Proteomes" id="UP000195141"/>
    </source>
</evidence>
<dbReference type="GO" id="GO:0005737">
    <property type="term" value="C:cytoplasm"/>
    <property type="evidence" value="ECO:0007669"/>
    <property type="project" value="TreeGrafter"/>
</dbReference>
<dbReference type="GO" id="GO:0046872">
    <property type="term" value="F:metal ion binding"/>
    <property type="evidence" value="ECO:0007669"/>
    <property type="project" value="UniProtKB-KW"/>
</dbReference>
<evidence type="ECO:0000256" key="12">
    <source>
        <dbReference type="ARBA" id="ARBA00023172"/>
    </source>
</evidence>
<dbReference type="InterPro" id="IPR027417">
    <property type="entry name" value="P-loop_NTPase"/>
</dbReference>
<dbReference type="SMART" id="SM00490">
    <property type="entry name" value="HELICc"/>
    <property type="match status" value="1"/>
</dbReference>
<dbReference type="EMBL" id="NGMM01000001">
    <property type="protein sequence ID" value="OTP18801.1"/>
    <property type="molecule type" value="Genomic_DNA"/>
</dbReference>
<dbReference type="GO" id="GO:0043590">
    <property type="term" value="C:bacterial nucleoid"/>
    <property type="evidence" value="ECO:0007669"/>
    <property type="project" value="TreeGrafter"/>
</dbReference>
<evidence type="ECO:0000259" key="17">
    <source>
        <dbReference type="PROSITE" id="PS50967"/>
    </source>
</evidence>
<dbReference type="GO" id="GO:0006310">
    <property type="term" value="P:DNA recombination"/>
    <property type="evidence" value="ECO:0007669"/>
    <property type="project" value="UniProtKB-UniRule"/>
</dbReference>
<dbReference type="PROSITE" id="PS50967">
    <property type="entry name" value="HRDC"/>
    <property type="match status" value="1"/>
</dbReference>
<evidence type="ECO:0000256" key="14">
    <source>
        <dbReference type="ARBA" id="ARBA00023235"/>
    </source>
</evidence>
<evidence type="ECO:0000256" key="5">
    <source>
        <dbReference type="ARBA" id="ARBA00022741"/>
    </source>
</evidence>
<keyword evidence="8 20" id="KW-0347">Helicase</keyword>
<dbReference type="InterPro" id="IPR036390">
    <property type="entry name" value="WH_DNA-bd_sf"/>
</dbReference>
<dbReference type="GO" id="GO:0005524">
    <property type="term" value="F:ATP binding"/>
    <property type="evidence" value="ECO:0007669"/>
    <property type="project" value="UniProtKB-KW"/>
</dbReference>
<dbReference type="OrthoDB" id="9763310at2"/>
<dbReference type="Gene3D" id="1.10.150.80">
    <property type="entry name" value="HRDC domain"/>
    <property type="match status" value="1"/>
</dbReference>
<protein>
    <recommendedName>
        <fullName evidence="16">DNA helicase RecQ</fullName>
        <ecNumber evidence="16">5.6.2.4</ecNumber>
    </recommendedName>
</protein>
<dbReference type="InterPro" id="IPR001650">
    <property type="entry name" value="Helicase_C-like"/>
</dbReference>
<dbReference type="GO" id="GO:0003677">
    <property type="term" value="F:DNA binding"/>
    <property type="evidence" value="ECO:0007669"/>
    <property type="project" value="UniProtKB-KW"/>
</dbReference>
<sequence>MVDSQKVLKEVFGYEEFRTGQKEIIDHILNKENVLGIMPTGGGKSICYQLPALLMDNLTLVVSPLISLMKDQVDALSLMGIPATFINSTLSSQEINQRIQLAVDKKIKLLYIAPERLESFEFQQLLMHIDIDLLAVDEAHCISQWGHDFRPSYLRMAEVIRKFQQTPTIIALTATATPQVAEDIIAQLDIPENNEIKTGFARENLSFQVIKDQNKDVFLLEYLKMNKNQSGIIYASTRKEVERIYHLLKSKNHAVGMYHGGMNESLRNQNQEQFLFDEVQVMVATNAFGMGINKSNVRFVIHAQIPGNIESYYQEAGRAGRDGLPSDAVLFYAPQDLQVQQYFIDQSDSPIEYKQKEYMKLREMSQYANAQVCLQKFILRYFGEKGTDCGQCSNCLDDRDLVEITVDAQKVLSCVKRMGEHFGKGLVAKVLTGSKDQKIDQWKFDRLPTYGLMKDRTQKEVSQLIDYLTAERYLTPSDGQFPLLSVSGSGIEVLLGKQEVYRKEDQKIRRLAVDDQLFETLRALRLDIAQNENVPPYLIFSDSTLKEFCEKLPKNPIELLQVKGVGQNKLDKYGEIFLSAIEEYRSAQKQ</sequence>
<keyword evidence="9" id="KW-0862">Zinc</keyword>
<evidence type="ECO:0000259" key="19">
    <source>
        <dbReference type="PROSITE" id="PS51194"/>
    </source>
</evidence>
<dbReference type="CDD" id="cd18794">
    <property type="entry name" value="SF2_C_RecQ"/>
    <property type="match status" value="1"/>
</dbReference>
<dbReference type="Gene3D" id="1.10.10.10">
    <property type="entry name" value="Winged helix-like DNA-binding domain superfamily/Winged helix DNA-binding domain"/>
    <property type="match status" value="1"/>
</dbReference>
<evidence type="ECO:0000256" key="4">
    <source>
        <dbReference type="ARBA" id="ARBA00022723"/>
    </source>
</evidence>
<evidence type="ECO:0000259" key="18">
    <source>
        <dbReference type="PROSITE" id="PS51192"/>
    </source>
</evidence>
<keyword evidence="7" id="KW-0378">Hydrolase</keyword>
<dbReference type="NCBIfam" id="TIGR01389">
    <property type="entry name" value="recQ"/>
    <property type="match status" value="1"/>
</dbReference>
<evidence type="ECO:0000256" key="15">
    <source>
        <dbReference type="ARBA" id="ARBA00034617"/>
    </source>
</evidence>
<comment type="similarity">
    <text evidence="3">Belongs to the helicase family. RecQ subfamily.</text>
</comment>
<evidence type="ECO:0000256" key="10">
    <source>
        <dbReference type="ARBA" id="ARBA00022840"/>
    </source>
</evidence>
<dbReference type="InterPro" id="IPR011545">
    <property type="entry name" value="DEAD/DEAH_box_helicase_dom"/>
</dbReference>
<keyword evidence="12" id="KW-0233">DNA recombination</keyword>
<evidence type="ECO:0000256" key="6">
    <source>
        <dbReference type="ARBA" id="ARBA00022763"/>
    </source>
</evidence>
<dbReference type="CDD" id="cd17920">
    <property type="entry name" value="DEXHc_RecQ"/>
    <property type="match status" value="1"/>
</dbReference>
<dbReference type="Proteomes" id="UP000195141">
    <property type="component" value="Chromosome"/>
</dbReference>
<dbReference type="InterPro" id="IPR018982">
    <property type="entry name" value="RQC_domain"/>
</dbReference>
<dbReference type="GO" id="GO:0016787">
    <property type="term" value="F:hydrolase activity"/>
    <property type="evidence" value="ECO:0007669"/>
    <property type="project" value="UniProtKB-KW"/>
</dbReference>
<dbReference type="Pfam" id="PF00570">
    <property type="entry name" value="HRDC"/>
    <property type="match status" value="1"/>
</dbReference>
<dbReference type="FunFam" id="1.10.150.80:FF:000002">
    <property type="entry name" value="ATP-dependent DNA helicase RecQ"/>
    <property type="match status" value="1"/>
</dbReference>
<keyword evidence="4" id="KW-0479">Metal-binding</keyword>
<evidence type="ECO:0000256" key="9">
    <source>
        <dbReference type="ARBA" id="ARBA00022833"/>
    </source>
</evidence>
<dbReference type="EC" id="5.6.2.4" evidence="16"/>